<sequence>MLENSIWRQYHDKLDIYTTLCAIYAPWEEMEIEEDAVKLHNTLKAKLTKKEFRLFAMDSADIDDKLIKERFGYDDTELKKAKEKLYKKLKQDKVRLSFRKGTL</sequence>
<name>A0A1W1BYK6_9ZZZZ</name>
<evidence type="ECO:0000313" key="1">
    <source>
        <dbReference type="EMBL" id="SFV58567.1"/>
    </source>
</evidence>
<dbReference type="EMBL" id="FPHB01000042">
    <property type="protein sequence ID" value="SFV58567.1"/>
    <property type="molecule type" value="Genomic_DNA"/>
</dbReference>
<protein>
    <submittedName>
        <fullName evidence="1">Uncharacterized protein</fullName>
    </submittedName>
</protein>
<reference evidence="1" key="1">
    <citation type="submission" date="2016-10" db="EMBL/GenBank/DDBJ databases">
        <authorList>
            <person name="de Groot N.N."/>
        </authorList>
    </citation>
    <scope>NUCLEOTIDE SEQUENCE</scope>
</reference>
<proteinExistence type="predicted"/>
<organism evidence="1">
    <name type="scientific">hydrothermal vent metagenome</name>
    <dbReference type="NCBI Taxonomy" id="652676"/>
    <lineage>
        <taxon>unclassified sequences</taxon>
        <taxon>metagenomes</taxon>
        <taxon>ecological metagenomes</taxon>
    </lineage>
</organism>
<dbReference type="AlphaFoldDB" id="A0A1W1BYK6"/>
<accession>A0A1W1BYK6</accession>
<gene>
    <name evidence="1" type="ORF">MNB_SM-7-1360</name>
</gene>